<dbReference type="Proteomes" id="UP000239388">
    <property type="component" value="Unassembled WGS sequence"/>
</dbReference>
<evidence type="ECO:0000313" key="4">
    <source>
        <dbReference type="Proteomes" id="UP000239388"/>
    </source>
</evidence>
<name>A0A2S8GGL3_9BACT</name>
<comment type="caution">
    <text evidence="2">The sequence shown here is derived from an EMBL/GenBank/DDBJ whole genome shotgun (WGS) entry which is preliminary data.</text>
</comment>
<dbReference type="EMBL" id="PUIB01000009">
    <property type="protein sequence ID" value="PQO40131.1"/>
    <property type="molecule type" value="Genomic_DNA"/>
</dbReference>
<evidence type="ECO:0000313" key="2">
    <source>
        <dbReference type="EMBL" id="PQO43599.1"/>
    </source>
</evidence>
<dbReference type="RefSeq" id="WP_105337884.1">
    <property type="nucleotide sequence ID" value="NZ_PUHZ01000023.1"/>
</dbReference>
<gene>
    <name evidence="2" type="ORF">C5Y93_23405</name>
    <name evidence="1" type="ORF">C5Y98_05865</name>
</gene>
<dbReference type="EMBL" id="PUHZ01000023">
    <property type="protein sequence ID" value="PQO43599.1"/>
    <property type="molecule type" value="Genomic_DNA"/>
</dbReference>
<organism evidence="2 3">
    <name type="scientific">Blastopirellula marina</name>
    <dbReference type="NCBI Taxonomy" id="124"/>
    <lineage>
        <taxon>Bacteria</taxon>
        <taxon>Pseudomonadati</taxon>
        <taxon>Planctomycetota</taxon>
        <taxon>Planctomycetia</taxon>
        <taxon>Pirellulales</taxon>
        <taxon>Pirellulaceae</taxon>
        <taxon>Blastopirellula</taxon>
    </lineage>
</organism>
<dbReference type="Proteomes" id="UP000237819">
    <property type="component" value="Unassembled WGS sequence"/>
</dbReference>
<evidence type="ECO:0000313" key="1">
    <source>
        <dbReference type="EMBL" id="PQO40131.1"/>
    </source>
</evidence>
<accession>A0A2S8GGL3</accession>
<reference evidence="3 4" key="1">
    <citation type="submission" date="2018-02" db="EMBL/GenBank/DDBJ databases">
        <title>Comparative genomes isolates from brazilian mangrove.</title>
        <authorList>
            <person name="Araujo J.E."/>
            <person name="Taketani R.G."/>
            <person name="Silva M.C.P."/>
            <person name="Loureco M.V."/>
            <person name="Andreote F.D."/>
        </authorList>
    </citation>
    <scope>NUCLEOTIDE SEQUENCE [LARGE SCALE GENOMIC DNA]</scope>
    <source>
        <strain evidence="1 4">NAP PRIS-MGV</strain>
        <strain evidence="2 3">Nap-Phe MGV</strain>
    </source>
</reference>
<evidence type="ECO:0000313" key="3">
    <source>
        <dbReference type="Proteomes" id="UP000237819"/>
    </source>
</evidence>
<protein>
    <submittedName>
        <fullName evidence="2">DUF4304 domain-containing protein</fullName>
    </submittedName>
</protein>
<proteinExistence type="predicted"/>
<dbReference type="OrthoDB" id="286123at2"/>
<sequence length="199" mass="21976">MDRTTFMKALGARLYPILRANGFKGSGATLRRIKEPIVHVFNVQGSAGSAQCYLNLGAHLTFLPGAGGGQIDVKNLKEYECEFRGRYDPPAGEQFGWSYGQNEAEMNENIAFICDHWQMYGEAFFEKYSDFPADFVALIQAVDAPATHPAKLLTLAKIAERLGDHARSKTFAAEALTQCPEPDSGLHEALQQFLRDVAD</sequence>
<dbReference type="AlphaFoldDB" id="A0A2S8GGL3"/>
<dbReference type="Pfam" id="PF14137">
    <property type="entry name" value="DUF4304"/>
    <property type="match status" value="1"/>
</dbReference>
<dbReference type="InterPro" id="IPR025412">
    <property type="entry name" value="DUF4304"/>
</dbReference>